<evidence type="ECO:0000313" key="8">
    <source>
        <dbReference type="EMBL" id="MDQ0180428.1"/>
    </source>
</evidence>
<dbReference type="PANTHER" id="PTHR30055">
    <property type="entry name" value="HTH-TYPE TRANSCRIPTIONAL REGULATOR RUTR"/>
    <property type="match status" value="1"/>
</dbReference>
<keyword evidence="3" id="KW-0804">Transcription</keyword>
<dbReference type="Gene3D" id="1.10.10.60">
    <property type="entry name" value="Homeodomain-like"/>
    <property type="match status" value="1"/>
</dbReference>
<organism evidence="7 10">
    <name type="scientific">Arthrobacter bambusae</name>
    <dbReference type="NCBI Taxonomy" id="1338426"/>
    <lineage>
        <taxon>Bacteria</taxon>
        <taxon>Bacillati</taxon>
        <taxon>Actinomycetota</taxon>
        <taxon>Actinomycetes</taxon>
        <taxon>Micrococcales</taxon>
        <taxon>Micrococcaceae</taxon>
        <taxon>Arthrobacter</taxon>
    </lineage>
</organism>
<evidence type="ECO:0000256" key="5">
    <source>
        <dbReference type="SAM" id="MobiDB-lite"/>
    </source>
</evidence>
<dbReference type="Proteomes" id="UP001230951">
    <property type="component" value="Unassembled WGS sequence"/>
</dbReference>
<dbReference type="PANTHER" id="PTHR30055:SF234">
    <property type="entry name" value="HTH-TYPE TRANSCRIPTIONAL REGULATOR BETI"/>
    <property type="match status" value="1"/>
</dbReference>
<dbReference type="InterPro" id="IPR050109">
    <property type="entry name" value="HTH-type_TetR-like_transc_reg"/>
</dbReference>
<evidence type="ECO:0000256" key="1">
    <source>
        <dbReference type="ARBA" id="ARBA00023015"/>
    </source>
</evidence>
<keyword evidence="9" id="KW-1185">Reference proteome</keyword>
<keyword evidence="1" id="KW-0805">Transcription regulation</keyword>
<comment type="caution">
    <text evidence="7">The sequence shown here is derived from an EMBL/GenBank/DDBJ whole genome shotgun (WGS) entry which is preliminary data.</text>
</comment>
<dbReference type="AlphaFoldDB" id="A0AAW8DI98"/>
<evidence type="ECO:0000256" key="3">
    <source>
        <dbReference type="ARBA" id="ARBA00023163"/>
    </source>
</evidence>
<dbReference type="PRINTS" id="PR00455">
    <property type="entry name" value="HTHTETR"/>
</dbReference>
<dbReference type="GO" id="GO:0003700">
    <property type="term" value="F:DNA-binding transcription factor activity"/>
    <property type="evidence" value="ECO:0007669"/>
    <property type="project" value="TreeGrafter"/>
</dbReference>
<dbReference type="PROSITE" id="PS50977">
    <property type="entry name" value="HTH_TETR_2"/>
    <property type="match status" value="1"/>
</dbReference>
<protein>
    <submittedName>
        <fullName evidence="7">AcrR family transcriptional regulator</fullName>
    </submittedName>
</protein>
<feature type="compositionally biased region" description="Polar residues" evidence="5">
    <location>
        <begin position="212"/>
        <end position="228"/>
    </location>
</feature>
<evidence type="ECO:0000256" key="2">
    <source>
        <dbReference type="ARBA" id="ARBA00023125"/>
    </source>
</evidence>
<dbReference type="InterPro" id="IPR001647">
    <property type="entry name" value="HTH_TetR"/>
</dbReference>
<dbReference type="RefSeq" id="WP_059390275.1">
    <property type="nucleotide sequence ID" value="NZ_JAUSRG010000005.1"/>
</dbReference>
<dbReference type="Proteomes" id="UP001242995">
    <property type="component" value="Unassembled WGS sequence"/>
</dbReference>
<feature type="domain" description="HTH tetR-type" evidence="6">
    <location>
        <begin position="18"/>
        <end position="78"/>
    </location>
</feature>
<feature type="DNA-binding region" description="H-T-H motif" evidence="4">
    <location>
        <begin position="41"/>
        <end position="60"/>
    </location>
</feature>
<dbReference type="InterPro" id="IPR009057">
    <property type="entry name" value="Homeodomain-like_sf"/>
</dbReference>
<name>A0AAW8DI98_9MICC</name>
<reference evidence="7 9" key="1">
    <citation type="submission" date="2023-07" db="EMBL/GenBank/DDBJ databases">
        <title>Sorghum-associated microbial communities from plants grown in Nebraska, USA.</title>
        <authorList>
            <person name="Schachtman D."/>
        </authorList>
    </citation>
    <scope>NUCLEOTIDE SEQUENCE</scope>
    <source>
        <strain evidence="7">DS1006</strain>
        <strain evidence="8 9">DS1016</strain>
    </source>
</reference>
<sequence>MTPSDTIALPSRREQNKLATRQAIADAALAVLRSKGAGNFTVEDIAEEAGVSRRTFFNYFPSLEAALASVTEGFLDHALEQFRLRPSDEPILDSARAALTALADPMTVSPMAELFSLTHDNRALVRSELEAWDHCTTQIIDAARRRLGPDVNELYLRALAGSIISCGKAAMSVWFEQHGPDLSAESLASLRQHLIDAIGLLGSGFTAPAPQTPSAHSPQPAADSQHSA</sequence>
<evidence type="ECO:0000313" key="7">
    <source>
        <dbReference type="EMBL" id="MDP9905296.1"/>
    </source>
</evidence>
<feature type="region of interest" description="Disordered" evidence="5">
    <location>
        <begin position="207"/>
        <end position="228"/>
    </location>
</feature>
<accession>A0AAW8DI98</accession>
<evidence type="ECO:0000256" key="4">
    <source>
        <dbReference type="PROSITE-ProRule" id="PRU00335"/>
    </source>
</evidence>
<evidence type="ECO:0000259" key="6">
    <source>
        <dbReference type="PROSITE" id="PS50977"/>
    </source>
</evidence>
<proteinExistence type="predicted"/>
<dbReference type="Pfam" id="PF00440">
    <property type="entry name" value="TetR_N"/>
    <property type="match status" value="1"/>
</dbReference>
<dbReference type="EMBL" id="JAUSTF010000003">
    <property type="protein sequence ID" value="MDQ0180428.1"/>
    <property type="molecule type" value="Genomic_DNA"/>
</dbReference>
<dbReference type="GO" id="GO:0000976">
    <property type="term" value="F:transcription cis-regulatory region binding"/>
    <property type="evidence" value="ECO:0007669"/>
    <property type="project" value="TreeGrafter"/>
</dbReference>
<dbReference type="EMBL" id="JAUSRG010000005">
    <property type="protein sequence ID" value="MDP9905296.1"/>
    <property type="molecule type" value="Genomic_DNA"/>
</dbReference>
<dbReference type="SUPFAM" id="SSF46689">
    <property type="entry name" value="Homeodomain-like"/>
    <property type="match status" value="1"/>
</dbReference>
<evidence type="ECO:0000313" key="10">
    <source>
        <dbReference type="Proteomes" id="UP001242995"/>
    </source>
</evidence>
<dbReference type="Gene3D" id="1.10.357.10">
    <property type="entry name" value="Tetracycline Repressor, domain 2"/>
    <property type="match status" value="1"/>
</dbReference>
<keyword evidence="2 4" id="KW-0238">DNA-binding</keyword>
<gene>
    <name evidence="7" type="ORF">J2S90_002262</name>
    <name evidence="8" type="ORF">J2S93_001850</name>
</gene>
<evidence type="ECO:0000313" key="9">
    <source>
        <dbReference type="Proteomes" id="UP001230951"/>
    </source>
</evidence>